<dbReference type="Proteomes" id="UP000315037">
    <property type="component" value="Unassembled WGS sequence"/>
</dbReference>
<comment type="caution">
    <text evidence="2">The sequence shown here is derived from an EMBL/GenBank/DDBJ whole genome shotgun (WGS) entry which is preliminary data.</text>
</comment>
<evidence type="ECO:0000259" key="1">
    <source>
        <dbReference type="Pfam" id="PF13403"/>
    </source>
</evidence>
<accession>A0A506UR48</accession>
<name>A0A506UR48_9PROT</name>
<dbReference type="RefSeq" id="WP_165600253.1">
    <property type="nucleotide sequence ID" value="NZ_SORZ01000001.1"/>
</dbReference>
<dbReference type="Gene3D" id="2.170.16.10">
    <property type="entry name" value="Hedgehog/Intein (Hint) domain"/>
    <property type="match status" value="1"/>
</dbReference>
<gene>
    <name evidence="2" type="ORF">E3202_02485</name>
</gene>
<feature type="domain" description="Hedgehog/Intein (Hint)" evidence="1">
    <location>
        <begin position="178"/>
        <end position="312"/>
    </location>
</feature>
<keyword evidence="3" id="KW-1185">Reference proteome</keyword>
<proteinExistence type="predicted"/>
<dbReference type="SUPFAM" id="SSF51294">
    <property type="entry name" value="Hedgehog/intein (Hint) domain"/>
    <property type="match status" value="1"/>
</dbReference>
<dbReference type="AlphaFoldDB" id="A0A506UR48"/>
<protein>
    <submittedName>
        <fullName evidence="2">Hint domain-containing protein</fullName>
    </submittedName>
</protein>
<dbReference type="InterPro" id="IPR036844">
    <property type="entry name" value="Hint_dom_sf"/>
</dbReference>
<dbReference type="InterPro" id="IPR028992">
    <property type="entry name" value="Hedgehog/Intein_dom"/>
</dbReference>
<evidence type="ECO:0000313" key="3">
    <source>
        <dbReference type="Proteomes" id="UP000315037"/>
    </source>
</evidence>
<dbReference type="Pfam" id="PF13403">
    <property type="entry name" value="Hint_2"/>
    <property type="match status" value="1"/>
</dbReference>
<dbReference type="EMBL" id="SORZ01000001">
    <property type="protein sequence ID" value="TPW35820.1"/>
    <property type="molecule type" value="Genomic_DNA"/>
</dbReference>
<sequence length="519" mass="55088">MAAVIPAGTSFTNDASDNGNANQHAMGKYTYGGDPSVSQGDEFDWSGDPQVRYNGATVDVADITFPDGVTITQPGQNVQATITTGNGGQGGTMTMSLSYVGYNTTPDGTVILIFSPDGGTLAKGQQYIAITAGTIKDMTANSYIGNGNDPGPVTPTNGTATFDSGMASANSGVPDVVVCFLAGSLIETAEGYRVVESLKVGDQVATWQEGRKGFAPLQALVRKTVSQASLDEQPVTFRKDSLGDNVPMQDLTVTPEHCMYFDGRFVPARMLVNGSSIIRDVRQGAFDVYHVELQDHAVINANGAMTESYLDTPHVMPAGTAFQIHSVGSKSWDDAAAPLCVETAFVQPLYERLQARAQAAGYAAPAQPVLSSEPDLYLETKDGQRLSAQRRNGNWVTFEVPASATGVYVCSRTARPDQTVGPFVDDRRHLGVLVGQVRGFAGDESRDLSAHLQQADLAGWDVVEQTPCRWTNGRAWLPLAADKNAASQLVAIEILAAGPYLLQAENDLSVQPERLAVAG</sequence>
<evidence type="ECO:0000313" key="2">
    <source>
        <dbReference type="EMBL" id="TPW35820.1"/>
    </source>
</evidence>
<organism evidence="2 3">
    <name type="scientific">Oecophyllibacter saccharovorans</name>
    <dbReference type="NCBI Taxonomy" id="2558360"/>
    <lineage>
        <taxon>Bacteria</taxon>
        <taxon>Pseudomonadati</taxon>
        <taxon>Pseudomonadota</taxon>
        <taxon>Alphaproteobacteria</taxon>
        <taxon>Acetobacterales</taxon>
        <taxon>Acetobacteraceae</taxon>
        <taxon>Oecophyllibacter</taxon>
    </lineage>
</organism>
<reference evidence="2 3" key="1">
    <citation type="submission" date="2019-03" db="EMBL/GenBank/DDBJ databases">
        <title>The complete genome sequence of Neokomagataea sp. Jb2 NBRC113641.</title>
        <authorList>
            <person name="Chua K.-O."/>
            <person name="Chan K.-G."/>
            <person name="See-Too W.-S."/>
        </authorList>
    </citation>
    <scope>NUCLEOTIDE SEQUENCE [LARGE SCALE GENOMIC DNA]</scope>
    <source>
        <strain evidence="2 3">Jb2</strain>
    </source>
</reference>